<gene>
    <name evidence="2" type="ORF">Cadr_000002347</name>
</gene>
<feature type="compositionally biased region" description="Pro residues" evidence="1">
    <location>
        <begin position="1256"/>
        <end position="1270"/>
    </location>
</feature>
<feature type="compositionally biased region" description="Basic and acidic residues" evidence="1">
    <location>
        <begin position="817"/>
        <end position="828"/>
    </location>
</feature>
<feature type="region of interest" description="Disordered" evidence="1">
    <location>
        <begin position="1158"/>
        <end position="1181"/>
    </location>
</feature>
<dbReference type="Proteomes" id="UP000299084">
    <property type="component" value="Unassembled WGS sequence"/>
</dbReference>
<feature type="region of interest" description="Disordered" evidence="1">
    <location>
        <begin position="2944"/>
        <end position="2970"/>
    </location>
</feature>
<feature type="compositionally biased region" description="Low complexity" evidence="1">
    <location>
        <begin position="1487"/>
        <end position="1504"/>
    </location>
</feature>
<feature type="compositionally biased region" description="Low complexity" evidence="1">
    <location>
        <begin position="559"/>
        <end position="574"/>
    </location>
</feature>
<feature type="compositionally biased region" description="Polar residues" evidence="1">
    <location>
        <begin position="882"/>
        <end position="892"/>
    </location>
</feature>
<feature type="region of interest" description="Disordered" evidence="1">
    <location>
        <begin position="1623"/>
        <end position="1661"/>
    </location>
</feature>
<protein>
    <submittedName>
        <fullName evidence="2">Uncharacterized protein</fullName>
    </submittedName>
</protein>
<feature type="region of interest" description="Disordered" evidence="1">
    <location>
        <begin position="2718"/>
        <end position="2750"/>
    </location>
</feature>
<feature type="region of interest" description="Disordered" evidence="1">
    <location>
        <begin position="2468"/>
        <end position="2616"/>
    </location>
</feature>
<comment type="caution">
    <text evidence="2">The sequence shown here is derived from an EMBL/GenBank/DDBJ whole genome shotgun (WGS) entry which is preliminary data.</text>
</comment>
<feature type="region of interest" description="Disordered" evidence="1">
    <location>
        <begin position="1766"/>
        <end position="1845"/>
    </location>
</feature>
<feature type="region of interest" description="Disordered" evidence="1">
    <location>
        <begin position="1438"/>
        <end position="1460"/>
    </location>
</feature>
<feature type="region of interest" description="Disordered" evidence="1">
    <location>
        <begin position="719"/>
        <end position="921"/>
    </location>
</feature>
<feature type="region of interest" description="Disordered" evidence="1">
    <location>
        <begin position="2311"/>
        <end position="2342"/>
    </location>
</feature>
<feature type="compositionally biased region" description="Polar residues" evidence="1">
    <location>
        <begin position="2729"/>
        <end position="2742"/>
    </location>
</feature>
<organism evidence="2 3">
    <name type="scientific">Camelus dromedarius</name>
    <name type="common">Dromedary</name>
    <name type="synonym">Arabian camel</name>
    <dbReference type="NCBI Taxonomy" id="9838"/>
    <lineage>
        <taxon>Eukaryota</taxon>
        <taxon>Metazoa</taxon>
        <taxon>Chordata</taxon>
        <taxon>Craniata</taxon>
        <taxon>Vertebrata</taxon>
        <taxon>Euteleostomi</taxon>
        <taxon>Mammalia</taxon>
        <taxon>Eutheria</taxon>
        <taxon>Laurasiatheria</taxon>
        <taxon>Artiodactyla</taxon>
        <taxon>Tylopoda</taxon>
        <taxon>Camelidae</taxon>
        <taxon>Camelus</taxon>
    </lineage>
</organism>
<feature type="region of interest" description="Disordered" evidence="1">
    <location>
        <begin position="2774"/>
        <end position="2802"/>
    </location>
</feature>
<feature type="region of interest" description="Disordered" evidence="1">
    <location>
        <begin position="1899"/>
        <end position="1967"/>
    </location>
</feature>
<accession>A0A5N4EGI1</accession>
<feature type="region of interest" description="Disordered" evidence="1">
    <location>
        <begin position="1475"/>
        <end position="1519"/>
    </location>
</feature>
<feature type="compositionally biased region" description="Polar residues" evidence="1">
    <location>
        <begin position="796"/>
        <end position="808"/>
    </location>
</feature>
<feature type="compositionally biased region" description="Low complexity" evidence="1">
    <location>
        <begin position="1781"/>
        <end position="1791"/>
    </location>
</feature>
<feature type="region of interest" description="Disordered" evidence="1">
    <location>
        <begin position="959"/>
        <end position="1025"/>
    </location>
</feature>
<name>A0A5N4EGI1_CAMDR</name>
<reference evidence="2 3" key="1">
    <citation type="journal article" date="2019" name="Mol. Ecol. Resour.">
        <title>Improving Illumina assemblies with Hi-C and long reads: an example with the North African dromedary.</title>
        <authorList>
            <person name="Elbers J.P."/>
            <person name="Rogers M.F."/>
            <person name="Perelman P.L."/>
            <person name="Proskuryakova A.A."/>
            <person name="Serdyukova N.A."/>
            <person name="Johnson W.E."/>
            <person name="Horin P."/>
            <person name="Corander J."/>
            <person name="Murphy D."/>
            <person name="Burger P.A."/>
        </authorList>
    </citation>
    <scope>NUCLEOTIDE SEQUENCE [LARGE SCALE GENOMIC DNA]</scope>
    <source>
        <strain evidence="2">Drom800</strain>
        <tissue evidence="2">Blood</tissue>
    </source>
</reference>
<feature type="compositionally biased region" description="Low complexity" evidence="1">
    <location>
        <begin position="317"/>
        <end position="335"/>
    </location>
</feature>
<feature type="compositionally biased region" description="Low complexity" evidence="1">
    <location>
        <begin position="2606"/>
        <end position="2616"/>
    </location>
</feature>
<feature type="region of interest" description="Disordered" evidence="1">
    <location>
        <begin position="557"/>
        <end position="659"/>
    </location>
</feature>
<keyword evidence="3" id="KW-1185">Reference proteome</keyword>
<evidence type="ECO:0000256" key="1">
    <source>
        <dbReference type="SAM" id="MobiDB-lite"/>
    </source>
</evidence>
<feature type="region of interest" description="Disordered" evidence="1">
    <location>
        <begin position="268"/>
        <end position="424"/>
    </location>
</feature>
<feature type="region of interest" description="Disordered" evidence="1">
    <location>
        <begin position="2850"/>
        <end position="2886"/>
    </location>
</feature>
<feature type="region of interest" description="Disordered" evidence="1">
    <location>
        <begin position="2361"/>
        <end position="2387"/>
    </location>
</feature>
<feature type="compositionally biased region" description="Polar residues" evidence="1">
    <location>
        <begin position="2944"/>
        <end position="2967"/>
    </location>
</feature>
<feature type="region of interest" description="Disordered" evidence="1">
    <location>
        <begin position="1994"/>
        <end position="2039"/>
    </location>
</feature>
<evidence type="ECO:0000313" key="2">
    <source>
        <dbReference type="EMBL" id="KAB1282465.1"/>
    </source>
</evidence>
<feature type="region of interest" description="Disordered" evidence="1">
    <location>
        <begin position="1349"/>
        <end position="1412"/>
    </location>
</feature>
<feature type="compositionally biased region" description="Polar residues" evidence="1">
    <location>
        <begin position="2016"/>
        <end position="2025"/>
    </location>
</feature>
<feature type="region of interest" description="Disordered" evidence="1">
    <location>
        <begin position="2141"/>
        <end position="2200"/>
    </location>
</feature>
<feature type="region of interest" description="Disordered" evidence="1">
    <location>
        <begin position="2238"/>
        <end position="2297"/>
    </location>
</feature>
<feature type="region of interest" description="Disordered" evidence="1">
    <location>
        <begin position="1588"/>
        <end position="1609"/>
    </location>
</feature>
<feature type="region of interest" description="Disordered" evidence="1">
    <location>
        <begin position="1201"/>
        <end position="1288"/>
    </location>
</feature>
<sequence>MLPKSGPGPGRPDTHVALFAVGLRRPRPQAKPRAAPTLGFTRRWLRGLLAAVRCARAVTSLWPCALPPALNRAPRVTPARGTCRVAASRCLTRGPEEDGHLVASELGDWHGGPLLAHSLSPGPPSPKPVRRWVRSHQGRGHVTGKCFPGRGSAGWNRGAQADPVSRGQQCCPDSGHGSLTPVPAGLLGTPGWPKSVLLCKGDQAGLGTWGGANCLEEPPQLTAQSPPTDATCLGGQSCRCSIEPKGRNEVPWVMSKCRPSCSHSLGTRTGWGQVGAHGPGEARRTLWSPPAPTLSRKLQAPEKPAHTAPLLRRGSEAGCPRGAGAGRSRSLSGCSQPGAQGPTVSTGKRADEGKNGLQVSVLRPAQPHRRGPGAPPPPRPPRAAWGDAEHPLVLAGLPRHTRTGPPRWAGTPCQQPSPQHSGPWPCHLQPRAEIPPGRPTVTASRLTPQMALPVHSQEGPTEHRTAEHPAPALPASHGVGVLITGSAAGLGLGGGAQAGGNPLPRGTSSALLFLLQPGWWVSLGGTYTHYLEASVPRQVGLLAHLWKKKLRLRQDRQGASSAPLHLSLPSLQSPARPPSSASTGTRAPLPKRVVNKGEMGVAGWGIAPQDVPEDGGGVPGAPPPTWGSLGEPGPSLAQKVECPPSPGHRESKGPQRTSLKTPHIACHTRVHPPRTQYTNMQMNAHITDCHTAHKRAHMRTHALGPGGCPRLPSLFAPPPAQTGEASRCSLWPSGQGRPGPWIPETVKGPAGRARAGGGESWPRKRTRRCAGRSRPSPGRRDTGRALPGAPGMAEPAQTTQPQSMQVSRPTAGGAGEHVARGAQEREWTPRALASSGPDRWPSAQPGGRQFPTSSWRADPDPAGPSPREHSGSGRGVDPDPTSPQASRASVSSPKGGPPAVLLPEGGTGQAGETRRLASGSCSARASVPRALGLCCPQPALPEPPPSRTHLQLVPRPSLQAWLPGPQARPTEHSPRLTQQHEGQPCQGPTPPCSTAGLPSGRGLYLQSSTDWTRGKERQRGPGVGAARFPGLAGGRAGQCGLAARCICRLQLEGHPADIWPPESPAVPSSGPPCEAGAAGRVIVGPQGGGHLVLGRPRRAGAQAGLGCPGRWQAEQGAELVGGAPHVQAAACAGGEAARVGGVTARALAADLLQLPRPQRLEGRPRAANPGPSCDVLAEDEDGSGHAASRLLALTSEWLASDDEPDRLRSSPAGQLLRGPGGTGQLGSLSWADTPQHPPPVLAHPPLPGLHTQCHPGRPPHSTPIPQPHQPSPALSGVHVPPRPSPPRRRWLRAHLSALLQGAGLDWSAAVPTVHSGQKAGRAPLLCPGDLGQHPSRQWLAPLTRAAAAEGPLRPAPSTRGGADGAVTASPGCITGGWERIQTQPASTGPRATAPSAQPRPWPTSAARPAGVGEQAEPLLQLQGFQGLLSNSLLHGGGSPGAQVCGSRAESQQRRQPQPAPRRILATAHMLLRTSRVDPGPALTPGQSHRSPGSPSSSPHLHPSHWTPNSGYPNHPHPEVPQPPACVLSLRTAPRLPVMSCARTCPAVGTNPGDIQGSKTLALNGLTAPPLSLPEPRSHVCKIRGGIKKRTHGRCSGQGGPWNSNLSPSLPTSSCVSVHLGLTKQRSAREDTPKSQSVKAADQVKATSQDATPARLREQSPTSPVHVFAVHTLPIHIGPLGAPPPTPHLWLRALQHHPAEPGQKGSGHRSRLLPTNPTCPGPAYGVGGGELACRLPLSQLCCPRKEPADVSSLTTCCTAAGLSLPSGQGDKRCLTGQGRVAPPGSSTTPGPGHLKNGARPQPRDSGQPLPPPPQRAETPPHKVASSLSTSSDRARLDPLSQRPQVGETGIPISGFLLIHLAQLPCSCPRQQPWPSNEELCLQEPGGVIARCSQVSNALGFPGQREGSPPGSPHPAMLPHEPGRTGRSPKGPLVGEMPRTMQSNRKLIRSPSAEDKKKTPAPADGGQTCVSPAGARVGWDPCKVALGLPAWGLPAEAGASRRAPPHPTPTPSWREPSSGPSQHTSGPGSSGQAPALPGLWAPALPGAQAAQQQPGGKGAISHLVSPWPAAGAGISGERGHGRRPRRVSWMHRRAPHSFEGVAGGMHIAGGWLHDSASLPGAVVRGPSPLPGWGLEPTVRSYGAEVPPRGSHPQREGPAEIPAQGLGQRGHLGTAAARVPGRERPPASVNEVPWPSEWGHRSRGLDARRAVTAQESFGRTGKRHTKTVLVTLAALNSRVSGQPHTWQHGCVAGRPPRAQTWKLRPREGPRPGTTEPLTGQQSEAHPGADQGGTRCPGGLDLKPRTLADWRLCREEAPSGPPHSPRARPLIPSLQSAGRGRGTVSPQTIKNHITKGVEPAAFLQASSRSWGRGRRRSAPPGGLGAPPEPRETLLRKPATLSGDTSGESLHQAQHLEAGPLLSFLWPPVSKPGPDAQETLHGGSQAPACPREAFSAFLVCLSVWGEGRKGKVWPPVASSHSPAALLERGPRAEPRRPGQQLAPGPQAMPEAALQMPLPDRKRPSGLQPPCVVHRHCGSPGAQANLTHEKHPSAKALHSSQRFNDQEKTPLHANAQRARQTGPHASPAGDTAWKRLQGPPAEERPESPVQTAPRGQGAGAASRARWAVIPQFPQRKPAPGYRRGKCLQYSRAETARQALKKLNREPPSDAAVLLLGSQPGEFKARAQRDIGILVFTAALLTIAQMEREEEVSLMGTEFGKILETDGGDGGTGTGMNQAPSWAHSSVSPPFQPDAAAQGRHLPSWQLLPAKSQMQALSTKTTTPVHGGGASTVLSTEQGRWPRQPQPPCHPPAPCSLRATHSPPVLPPLHSCTGPLGAACPGERLLRADLSPTRQLCPLKWHPERPSKERARRPPPGPTSGAQGAGMAANRIGCKPPSLLWDMEHRCGLGGSGGDSNPGPALSPGCLLPPGAMPRWGSEVRVGRTLLSSSLHQQENSANHSLPAQSIQGQSGPAQGSLAGRAGLGVPLGDTITHCPGTWLHQYQTLLCQSPMGWGSLPIHKTLQSSWNWEQPGGQSSWEARRGHGLSTEGTRIQATTWSVTLCSLHLILGAQGAPQCR</sequence>
<dbReference type="EMBL" id="JWIN03000002">
    <property type="protein sequence ID" value="KAB1282465.1"/>
    <property type="molecule type" value="Genomic_DNA"/>
</dbReference>
<feature type="compositionally biased region" description="Pro residues" evidence="1">
    <location>
        <begin position="1235"/>
        <end position="1247"/>
    </location>
</feature>
<evidence type="ECO:0000313" key="3">
    <source>
        <dbReference type="Proteomes" id="UP000299084"/>
    </source>
</evidence>
<proteinExistence type="predicted"/>
<feature type="compositionally biased region" description="Low complexity" evidence="1">
    <location>
        <begin position="2029"/>
        <end position="2039"/>
    </location>
</feature>